<dbReference type="InterPro" id="IPR017937">
    <property type="entry name" value="Thioredoxin_CS"/>
</dbReference>
<dbReference type="GO" id="GO:0015035">
    <property type="term" value="F:protein-disulfide reductase activity"/>
    <property type="evidence" value="ECO:0007669"/>
    <property type="project" value="TreeGrafter"/>
</dbReference>
<dbReference type="InterPro" id="IPR036249">
    <property type="entry name" value="Thioredoxin-like_sf"/>
</dbReference>
<sequence length="362" mass="40694">MKKFVLLFTCMLIAISVFAQTNFQELTLAKALGKAKMENKYVFVDCYTSWCGPCKMMTANVLPLKEVGEYMNETFVCVKFDMEKGEGRDIQQKYKVSSYPTFLVLNVDGSLLHAVVGASATGEEFVARVKEAFDDNSAGKLAVEYEKGNRDRDFLMTYIKALVKACDVEKAHKISEDVLASLSDDEKCTEPYWFIYENLDLSPIGSNNMMYLLQHVDQFRQGVGVEKVDSVVGNLFAIQLENILRGRNRTVTLEDVEVAGKMLESYHLEGHDYLNDYIALIKAVKTENTDDVIKLYKKVFPKMDAGKIAYLYFTPITTLKGKWSVKQKKALSALTKKIAGNVTSIPIQSSLMGFANITLPKL</sequence>
<gene>
    <name evidence="7" type="ORF">GGR14_002692</name>
</gene>
<evidence type="ECO:0000256" key="5">
    <source>
        <dbReference type="SAM" id="SignalP"/>
    </source>
</evidence>
<organism evidence="7 8">
    <name type="scientific">Butyricimonas faecihominis</name>
    <dbReference type="NCBI Taxonomy" id="1472416"/>
    <lineage>
        <taxon>Bacteria</taxon>
        <taxon>Pseudomonadati</taxon>
        <taxon>Bacteroidota</taxon>
        <taxon>Bacteroidia</taxon>
        <taxon>Bacteroidales</taxon>
        <taxon>Odoribacteraceae</taxon>
        <taxon>Butyricimonas</taxon>
    </lineage>
</organism>
<reference evidence="7 8" key="1">
    <citation type="submission" date="2020-08" db="EMBL/GenBank/DDBJ databases">
        <title>Genomic Encyclopedia of Type Strains, Phase IV (KMG-IV): sequencing the most valuable type-strain genomes for metagenomic binning, comparative biology and taxonomic classification.</title>
        <authorList>
            <person name="Goeker M."/>
        </authorList>
    </citation>
    <scope>NUCLEOTIDE SEQUENCE [LARGE SCALE GENOMIC DNA]</scope>
    <source>
        <strain evidence="7 8">DSM 105721</strain>
    </source>
</reference>
<keyword evidence="2" id="KW-0249">Electron transport</keyword>
<keyword evidence="5" id="KW-0732">Signal</keyword>
<proteinExistence type="predicted"/>
<dbReference type="AlphaFoldDB" id="A0A7W6HXQ5"/>
<dbReference type="GeneID" id="93102303"/>
<dbReference type="OrthoDB" id="1099736at2"/>
<dbReference type="Proteomes" id="UP000546007">
    <property type="component" value="Unassembled WGS sequence"/>
</dbReference>
<dbReference type="PANTHER" id="PTHR45663">
    <property type="entry name" value="GEO12009P1"/>
    <property type="match status" value="1"/>
</dbReference>
<dbReference type="Gene3D" id="3.40.30.10">
    <property type="entry name" value="Glutaredoxin"/>
    <property type="match status" value="1"/>
</dbReference>
<keyword evidence="7" id="KW-0413">Isomerase</keyword>
<evidence type="ECO:0000256" key="1">
    <source>
        <dbReference type="ARBA" id="ARBA00022448"/>
    </source>
</evidence>
<feature type="domain" description="Thioredoxin" evidence="6">
    <location>
        <begin position="6"/>
        <end position="134"/>
    </location>
</feature>
<dbReference type="PROSITE" id="PS51352">
    <property type="entry name" value="THIOREDOXIN_2"/>
    <property type="match status" value="1"/>
</dbReference>
<evidence type="ECO:0000259" key="6">
    <source>
        <dbReference type="PROSITE" id="PS51352"/>
    </source>
</evidence>
<evidence type="ECO:0000313" key="7">
    <source>
        <dbReference type="EMBL" id="MBB4026889.1"/>
    </source>
</evidence>
<accession>A0A7W6HXQ5</accession>
<feature type="chain" id="PRO_5031424095" evidence="5">
    <location>
        <begin position="20"/>
        <end position="362"/>
    </location>
</feature>
<dbReference type="Pfam" id="PF00085">
    <property type="entry name" value="Thioredoxin"/>
    <property type="match status" value="1"/>
</dbReference>
<evidence type="ECO:0000313" key="8">
    <source>
        <dbReference type="Proteomes" id="UP000546007"/>
    </source>
</evidence>
<evidence type="ECO:0000256" key="4">
    <source>
        <dbReference type="ARBA" id="ARBA00023284"/>
    </source>
</evidence>
<dbReference type="GO" id="GO:0016853">
    <property type="term" value="F:isomerase activity"/>
    <property type="evidence" value="ECO:0007669"/>
    <property type="project" value="UniProtKB-KW"/>
</dbReference>
<keyword evidence="1" id="KW-0813">Transport</keyword>
<protein>
    <submittedName>
        <fullName evidence="7">Thiol-disulfide isomerase/thioredoxin</fullName>
    </submittedName>
</protein>
<evidence type="ECO:0000256" key="2">
    <source>
        <dbReference type="ARBA" id="ARBA00022982"/>
    </source>
</evidence>
<dbReference type="GO" id="GO:0005737">
    <property type="term" value="C:cytoplasm"/>
    <property type="evidence" value="ECO:0007669"/>
    <property type="project" value="TreeGrafter"/>
</dbReference>
<dbReference type="InterPro" id="IPR013766">
    <property type="entry name" value="Thioredoxin_domain"/>
</dbReference>
<dbReference type="RefSeq" id="WP_124318216.1">
    <property type="nucleotide sequence ID" value="NZ_AP028155.1"/>
</dbReference>
<dbReference type="PROSITE" id="PS00194">
    <property type="entry name" value="THIOREDOXIN_1"/>
    <property type="match status" value="1"/>
</dbReference>
<keyword evidence="3" id="KW-1015">Disulfide bond</keyword>
<evidence type="ECO:0000256" key="3">
    <source>
        <dbReference type="ARBA" id="ARBA00023157"/>
    </source>
</evidence>
<dbReference type="CDD" id="cd02947">
    <property type="entry name" value="TRX_family"/>
    <property type="match status" value="1"/>
</dbReference>
<dbReference type="EMBL" id="JACIES010000007">
    <property type="protein sequence ID" value="MBB4026889.1"/>
    <property type="molecule type" value="Genomic_DNA"/>
</dbReference>
<keyword evidence="4" id="KW-0676">Redox-active center</keyword>
<dbReference type="SUPFAM" id="SSF52833">
    <property type="entry name" value="Thioredoxin-like"/>
    <property type="match status" value="1"/>
</dbReference>
<comment type="caution">
    <text evidence="7">The sequence shown here is derived from an EMBL/GenBank/DDBJ whole genome shotgun (WGS) entry which is preliminary data.</text>
</comment>
<feature type="signal peptide" evidence="5">
    <location>
        <begin position="1"/>
        <end position="19"/>
    </location>
</feature>
<dbReference type="PANTHER" id="PTHR45663:SF11">
    <property type="entry name" value="GEO12009P1"/>
    <property type="match status" value="1"/>
</dbReference>
<name>A0A7W6HXQ5_9BACT</name>
<keyword evidence="8" id="KW-1185">Reference proteome</keyword>